<organism evidence="3 4">
    <name type="scientific">Butyricimonas faecihominis</name>
    <dbReference type="NCBI Taxonomy" id="1472416"/>
    <lineage>
        <taxon>Bacteria</taxon>
        <taxon>Pseudomonadati</taxon>
        <taxon>Bacteroidota</taxon>
        <taxon>Bacteroidia</taxon>
        <taxon>Bacteroidales</taxon>
        <taxon>Odoribacteraceae</taxon>
        <taxon>Butyricimonas</taxon>
    </lineage>
</organism>
<protein>
    <submittedName>
        <fullName evidence="3">Putative nucleic acid-binding Zn-ribbon protein</fullName>
    </submittedName>
</protein>
<accession>A0A7W6MWT5</accession>
<evidence type="ECO:0000256" key="2">
    <source>
        <dbReference type="SAM" id="MobiDB-lite"/>
    </source>
</evidence>
<name>A0A7W6MWT5_9BACT</name>
<reference evidence="3 4" key="1">
    <citation type="submission" date="2020-08" db="EMBL/GenBank/DDBJ databases">
        <title>Genomic Encyclopedia of Type Strains, Phase IV (KMG-IV): sequencing the most valuable type-strain genomes for metagenomic binning, comparative biology and taxonomic classification.</title>
        <authorList>
            <person name="Goeker M."/>
        </authorList>
    </citation>
    <scope>NUCLEOTIDE SEQUENCE [LARGE SCALE GENOMIC DNA]</scope>
    <source>
        <strain evidence="3 4">DSM 105721</strain>
    </source>
</reference>
<dbReference type="GO" id="GO:0006310">
    <property type="term" value="P:DNA recombination"/>
    <property type="evidence" value="ECO:0007669"/>
    <property type="project" value="InterPro"/>
</dbReference>
<sequence>MGNSIPHTTTVGGSGCRTSSKLGQIGCPIKTDNMAEKSWQVMHMNVMKGITTAQSNEHQRNWTERGWDFALEKGRYDRQRERLNFEVVKGGKIQEIDKRQSIPERMAESLLQRGIKDPNEGLAEPKYRTVVDFILSGSQNTIRQLAFGDQDVVYEPGNNLENATLKRMPEIEQWAKDMYWFMSERFGEENIVGCYVHLDELSPHMHLTLLPIQDGKFAFKKMFAGKDKLEFSARTKKLHDELAEVNRKWNLKRGRNISETGAKHRTTEEYRRHLSEECTNIEEQVVQHKKALSDLKVEISLAERRVKGLTSMVDNLRKAKAEKESQLSALERTLQSHQGDTATIIAERERLEKELASIQIKLEDKQDKLRTADQQLEALKRDMDAIGERTEELKGEAYKYSREIHSNVDVLLKDVMLETLVGEHSERVAEMGAAEQSVFDGSLLQSLTEQGAEVMHCATLLFLGMVNDATTFAETHGGGGSKSNLKWGKDDDEDNRAWARRCMMMASRMMRPASGKKQKR</sequence>
<dbReference type="Proteomes" id="UP000546007">
    <property type="component" value="Unassembled WGS sequence"/>
</dbReference>
<dbReference type="Gene3D" id="3.30.930.30">
    <property type="match status" value="1"/>
</dbReference>
<comment type="caution">
    <text evidence="3">The sequence shown here is derived from an EMBL/GenBank/DDBJ whole genome shotgun (WGS) entry which is preliminary data.</text>
</comment>
<keyword evidence="4" id="KW-1185">Reference proteome</keyword>
<dbReference type="EMBL" id="JACIES010000001">
    <property type="protein sequence ID" value="MBB4024302.1"/>
    <property type="molecule type" value="Genomic_DNA"/>
</dbReference>
<keyword evidence="1" id="KW-0175">Coiled coil</keyword>
<dbReference type="InterPro" id="IPR001668">
    <property type="entry name" value="Mob_Pre"/>
</dbReference>
<gene>
    <name evidence="3" type="ORF">GGR14_000063</name>
</gene>
<dbReference type="Gene3D" id="1.10.287.1490">
    <property type="match status" value="1"/>
</dbReference>
<dbReference type="GO" id="GO:0003677">
    <property type="term" value="F:DNA binding"/>
    <property type="evidence" value="ECO:0007669"/>
    <property type="project" value="InterPro"/>
</dbReference>
<evidence type="ECO:0000313" key="3">
    <source>
        <dbReference type="EMBL" id="MBB4024302.1"/>
    </source>
</evidence>
<feature type="coiled-coil region" evidence="1">
    <location>
        <begin position="271"/>
        <end position="396"/>
    </location>
</feature>
<evidence type="ECO:0000313" key="4">
    <source>
        <dbReference type="Proteomes" id="UP000546007"/>
    </source>
</evidence>
<feature type="region of interest" description="Disordered" evidence="2">
    <location>
        <begin position="1"/>
        <end position="21"/>
    </location>
</feature>
<dbReference type="CDD" id="cd17242">
    <property type="entry name" value="MobM_relaxase"/>
    <property type="match status" value="1"/>
</dbReference>
<dbReference type="NCBIfam" id="NF041497">
    <property type="entry name" value="MobV"/>
    <property type="match status" value="1"/>
</dbReference>
<evidence type="ECO:0000256" key="1">
    <source>
        <dbReference type="SAM" id="Coils"/>
    </source>
</evidence>
<proteinExistence type="predicted"/>
<dbReference type="AlphaFoldDB" id="A0A7W6MWT5"/>
<dbReference type="Pfam" id="PF01076">
    <property type="entry name" value="Mob_Pre"/>
    <property type="match status" value="1"/>
</dbReference>